<evidence type="ECO:0000313" key="3">
    <source>
        <dbReference type="Proteomes" id="UP000239415"/>
    </source>
</evidence>
<evidence type="ECO:0000313" key="2">
    <source>
        <dbReference type="EMBL" id="PRX22045.1"/>
    </source>
</evidence>
<dbReference type="RefSeq" id="WP_146169140.1">
    <property type="nucleotide sequence ID" value="NZ_BOMO01000034.1"/>
</dbReference>
<gene>
    <name evidence="2" type="ORF">CLV67_105222</name>
</gene>
<keyword evidence="1" id="KW-0472">Membrane</keyword>
<organism evidence="2 3">
    <name type="scientific">Actinoplanes italicus</name>
    <dbReference type="NCBI Taxonomy" id="113567"/>
    <lineage>
        <taxon>Bacteria</taxon>
        <taxon>Bacillati</taxon>
        <taxon>Actinomycetota</taxon>
        <taxon>Actinomycetes</taxon>
        <taxon>Micromonosporales</taxon>
        <taxon>Micromonosporaceae</taxon>
        <taxon>Actinoplanes</taxon>
    </lineage>
</organism>
<sequence>MTSDLITLIPVAAGLVTTLLARSLVAWVEVRGRIRSLRIALRGTDPEQRAEIIRALRERP</sequence>
<reference evidence="2 3" key="1">
    <citation type="submission" date="2018-03" db="EMBL/GenBank/DDBJ databases">
        <title>Genomic Encyclopedia of Archaeal and Bacterial Type Strains, Phase II (KMG-II): from individual species to whole genera.</title>
        <authorList>
            <person name="Goeker M."/>
        </authorList>
    </citation>
    <scope>NUCLEOTIDE SEQUENCE [LARGE SCALE GENOMIC DNA]</scope>
    <source>
        <strain evidence="2 3">DSM 43146</strain>
    </source>
</reference>
<keyword evidence="1" id="KW-1133">Transmembrane helix</keyword>
<dbReference type="EMBL" id="PVMZ01000005">
    <property type="protein sequence ID" value="PRX22045.1"/>
    <property type="molecule type" value="Genomic_DNA"/>
</dbReference>
<comment type="caution">
    <text evidence="2">The sequence shown here is derived from an EMBL/GenBank/DDBJ whole genome shotgun (WGS) entry which is preliminary data.</text>
</comment>
<name>A0A2T0KF98_9ACTN</name>
<proteinExistence type="predicted"/>
<dbReference type="AlphaFoldDB" id="A0A2T0KF98"/>
<keyword evidence="1" id="KW-0812">Transmembrane</keyword>
<feature type="transmembrane region" description="Helical" evidence="1">
    <location>
        <begin position="6"/>
        <end position="28"/>
    </location>
</feature>
<protein>
    <submittedName>
        <fullName evidence="2">Uncharacterized protein</fullName>
    </submittedName>
</protein>
<accession>A0A2T0KF98</accession>
<dbReference type="Proteomes" id="UP000239415">
    <property type="component" value="Unassembled WGS sequence"/>
</dbReference>
<evidence type="ECO:0000256" key="1">
    <source>
        <dbReference type="SAM" id="Phobius"/>
    </source>
</evidence>
<keyword evidence="3" id="KW-1185">Reference proteome</keyword>